<dbReference type="Proteomes" id="UP000474159">
    <property type="component" value="Unassembled WGS sequence"/>
</dbReference>
<evidence type="ECO:0000256" key="1">
    <source>
        <dbReference type="ARBA" id="ARBA00022723"/>
    </source>
</evidence>
<feature type="binding site" evidence="3">
    <location>
        <position position="26"/>
    </location>
    <ligand>
        <name>Zn(2+)</name>
        <dbReference type="ChEBI" id="CHEBI:29105"/>
    </ligand>
</feature>
<accession>A0A6L3STN0</accession>
<dbReference type="RefSeq" id="WP_151003399.1">
    <property type="nucleotide sequence ID" value="NZ_BPQY01000036.1"/>
</dbReference>
<dbReference type="InterPro" id="IPR013088">
    <property type="entry name" value="Znf_NHR/GATA"/>
</dbReference>
<dbReference type="Gene3D" id="3.30.50.10">
    <property type="entry name" value="Erythroid Transcription Factor GATA-1, subunit A"/>
    <property type="match status" value="1"/>
</dbReference>
<organism evidence="4 5">
    <name type="scientific">Methylobacterium soli</name>
    <dbReference type="NCBI Taxonomy" id="553447"/>
    <lineage>
        <taxon>Bacteria</taxon>
        <taxon>Pseudomonadati</taxon>
        <taxon>Pseudomonadota</taxon>
        <taxon>Alphaproteobacteria</taxon>
        <taxon>Hyphomicrobiales</taxon>
        <taxon>Methylobacteriaceae</taxon>
        <taxon>Methylobacterium</taxon>
    </lineage>
</organism>
<keyword evidence="2 3" id="KW-0862">Zinc</keyword>
<dbReference type="Pfam" id="PF03884">
    <property type="entry name" value="YacG"/>
    <property type="match status" value="1"/>
</dbReference>
<feature type="binding site" evidence="3">
    <location>
        <position position="11"/>
    </location>
    <ligand>
        <name>Zn(2+)</name>
        <dbReference type="ChEBI" id="CHEBI:29105"/>
    </ligand>
</feature>
<reference evidence="4 5" key="1">
    <citation type="submission" date="2019-09" db="EMBL/GenBank/DDBJ databases">
        <title>YIM 48816 draft genome.</title>
        <authorList>
            <person name="Jiang L."/>
        </authorList>
    </citation>
    <scope>NUCLEOTIDE SEQUENCE [LARGE SCALE GENOMIC DNA]</scope>
    <source>
        <strain evidence="4 5">YIM 48816</strain>
    </source>
</reference>
<name>A0A6L3STN0_9HYPH</name>
<dbReference type="EMBL" id="VZZK01000034">
    <property type="protein sequence ID" value="KAB1075415.1"/>
    <property type="molecule type" value="Genomic_DNA"/>
</dbReference>
<dbReference type="SUPFAM" id="SSF57716">
    <property type="entry name" value="Glucocorticoid receptor-like (DNA-binding domain)"/>
    <property type="match status" value="1"/>
</dbReference>
<sequence>MSATPKKPAPCPICGRPAEAAFTPFCSARCADIDLGRWLSDRYVIPSEDEDDTDPPREPAE</sequence>
<dbReference type="HAMAP" id="MF_00649">
    <property type="entry name" value="DNA_gyrase_inhibitor_YacG"/>
    <property type="match status" value="1"/>
</dbReference>
<dbReference type="PANTHER" id="PTHR36150:SF1">
    <property type="entry name" value="DNA GYRASE INHIBITOR YACG"/>
    <property type="match status" value="1"/>
</dbReference>
<dbReference type="GO" id="GO:0008657">
    <property type="term" value="F:DNA topoisomerase type II (double strand cut, ATP-hydrolyzing) inhibitor activity"/>
    <property type="evidence" value="ECO:0007669"/>
    <property type="project" value="UniProtKB-UniRule"/>
</dbReference>
<comment type="function">
    <text evidence="3">Inhibits all the catalytic activities of DNA gyrase by preventing its interaction with DNA. Acts by binding directly to the C-terminal domain of GyrB, which probably disrupts DNA binding by the gyrase.</text>
</comment>
<feature type="binding site" evidence="3">
    <location>
        <position position="14"/>
    </location>
    <ligand>
        <name>Zn(2+)</name>
        <dbReference type="ChEBI" id="CHEBI:29105"/>
    </ligand>
</feature>
<evidence type="ECO:0000313" key="5">
    <source>
        <dbReference type="Proteomes" id="UP000474159"/>
    </source>
</evidence>
<comment type="cofactor">
    <cofactor evidence="3">
        <name>Zn(2+)</name>
        <dbReference type="ChEBI" id="CHEBI:29105"/>
    </cofactor>
    <text evidence="3">Binds 1 zinc ion.</text>
</comment>
<comment type="caution">
    <text evidence="4">The sequence shown here is derived from an EMBL/GenBank/DDBJ whole genome shotgun (WGS) entry which is preliminary data.</text>
</comment>
<dbReference type="AlphaFoldDB" id="A0A6L3STN0"/>
<feature type="binding site" evidence="3">
    <location>
        <position position="30"/>
    </location>
    <ligand>
        <name>Zn(2+)</name>
        <dbReference type="ChEBI" id="CHEBI:29105"/>
    </ligand>
</feature>
<evidence type="ECO:0000313" key="4">
    <source>
        <dbReference type="EMBL" id="KAB1075415.1"/>
    </source>
</evidence>
<protein>
    <recommendedName>
        <fullName evidence="3">DNA gyrase inhibitor YacG</fullName>
    </recommendedName>
</protein>
<keyword evidence="5" id="KW-1185">Reference proteome</keyword>
<evidence type="ECO:0000256" key="3">
    <source>
        <dbReference type="HAMAP-Rule" id="MF_00649"/>
    </source>
</evidence>
<proteinExistence type="inferred from homology"/>
<comment type="subunit">
    <text evidence="3">Interacts with GyrB.</text>
</comment>
<dbReference type="PANTHER" id="PTHR36150">
    <property type="entry name" value="DNA GYRASE INHIBITOR YACG"/>
    <property type="match status" value="1"/>
</dbReference>
<dbReference type="OrthoDB" id="9809663at2"/>
<dbReference type="GO" id="GO:0006355">
    <property type="term" value="P:regulation of DNA-templated transcription"/>
    <property type="evidence" value="ECO:0007669"/>
    <property type="project" value="InterPro"/>
</dbReference>
<comment type="similarity">
    <text evidence="3">Belongs to the DNA gyrase inhibitor YacG family.</text>
</comment>
<dbReference type="GO" id="GO:0008270">
    <property type="term" value="F:zinc ion binding"/>
    <property type="evidence" value="ECO:0007669"/>
    <property type="project" value="UniProtKB-UniRule"/>
</dbReference>
<dbReference type="InterPro" id="IPR005584">
    <property type="entry name" value="DNA_gyrase_inhibitor_YacG"/>
</dbReference>
<keyword evidence="1 3" id="KW-0479">Metal-binding</keyword>
<gene>
    <name evidence="3 4" type="primary">yacG</name>
    <name evidence="4" type="ORF">F6X53_24940</name>
</gene>
<evidence type="ECO:0000256" key="2">
    <source>
        <dbReference type="ARBA" id="ARBA00022833"/>
    </source>
</evidence>